<feature type="region of interest" description="Disordered" evidence="2">
    <location>
        <begin position="519"/>
        <end position="712"/>
    </location>
</feature>
<feature type="compositionally biased region" description="Basic and acidic residues" evidence="2">
    <location>
        <begin position="582"/>
        <end position="616"/>
    </location>
</feature>
<keyword evidence="4" id="KW-1185">Reference proteome</keyword>
<feature type="coiled-coil region" evidence="1">
    <location>
        <begin position="1864"/>
        <end position="1891"/>
    </location>
</feature>
<feature type="compositionally biased region" description="Basic and acidic residues" evidence="2">
    <location>
        <begin position="847"/>
        <end position="856"/>
    </location>
</feature>
<feature type="compositionally biased region" description="Basic and acidic residues" evidence="2">
    <location>
        <begin position="883"/>
        <end position="904"/>
    </location>
</feature>
<feature type="compositionally biased region" description="Basic and acidic residues" evidence="2">
    <location>
        <begin position="999"/>
        <end position="1027"/>
    </location>
</feature>
<feature type="compositionally biased region" description="Basic and acidic residues" evidence="2">
    <location>
        <begin position="422"/>
        <end position="437"/>
    </location>
</feature>
<feature type="compositionally biased region" description="Polar residues" evidence="2">
    <location>
        <begin position="647"/>
        <end position="659"/>
    </location>
</feature>
<feature type="coiled-coil region" evidence="1">
    <location>
        <begin position="1193"/>
        <end position="1784"/>
    </location>
</feature>
<feature type="compositionally biased region" description="Basic and acidic residues" evidence="2">
    <location>
        <begin position="812"/>
        <end position="839"/>
    </location>
</feature>
<dbReference type="OrthoDB" id="378346at2759"/>
<dbReference type="OMA" id="YVHYVHY"/>
<proteinExistence type="predicted"/>
<feature type="compositionally biased region" description="Basic residues" evidence="2">
    <location>
        <begin position="857"/>
        <end position="882"/>
    </location>
</feature>
<evidence type="ECO:0000313" key="4">
    <source>
        <dbReference type="Proteomes" id="UP000195521"/>
    </source>
</evidence>
<dbReference type="RefSeq" id="XP_028543196.1">
    <property type="nucleotide sequence ID" value="XM_028687395.1"/>
</dbReference>
<organism evidence="3 4">
    <name type="scientific">Plasmodium gonderi</name>
    <dbReference type="NCBI Taxonomy" id="77519"/>
    <lineage>
        <taxon>Eukaryota</taxon>
        <taxon>Sar</taxon>
        <taxon>Alveolata</taxon>
        <taxon>Apicomplexa</taxon>
        <taxon>Aconoidasida</taxon>
        <taxon>Haemosporida</taxon>
        <taxon>Plasmodiidae</taxon>
        <taxon>Plasmodium</taxon>
        <taxon>Plasmodium (Plasmodium)</taxon>
    </lineage>
</organism>
<feature type="region of interest" description="Disordered" evidence="2">
    <location>
        <begin position="778"/>
        <end position="978"/>
    </location>
</feature>
<feature type="region of interest" description="Disordered" evidence="2">
    <location>
        <begin position="994"/>
        <end position="1029"/>
    </location>
</feature>
<comment type="caution">
    <text evidence="3">The sequence shown here is derived from an EMBL/GenBank/DDBJ whole genome shotgun (WGS) entry which is preliminary data.</text>
</comment>
<evidence type="ECO:0000256" key="2">
    <source>
        <dbReference type="SAM" id="MobiDB-lite"/>
    </source>
</evidence>
<feature type="compositionally biased region" description="Basic residues" evidence="2">
    <location>
        <begin position="466"/>
        <end position="477"/>
    </location>
</feature>
<dbReference type="GeneID" id="39747322"/>
<feature type="region of interest" description="Disordered" evidence="2">
    <location>
        <begin position="422"/>
        <end position="442"/>
    </location>
</feature>
<feature type="compositionally biased region" description="Basic and acidic residues" evidence="2">
    <location>
        <begin position="663"/>
        <end position="697"/>
    </location>
</feature>
<dbReference type="Proteomes" id="UP000195521">
    <property type="component" value="Unassembled WGS sequence"/>
</dbReference>
<dbReference type="EMBL" id="BDQF01000009">
    <property type="protein sequence ID" value="GAW80607.1"/>
    <property type="molecule type" value="Genomic_DNA"/>
</dbReference>
<sequence length="1897" mass="222203">MDRKTGCVYKIKESMRGKNICNTHDEDTCEIKKKGCVLRHLNDQGDDLINNSVDVEYVNKIHSYNKNRIMHCFENIKENYNLEPPVCSYSNARVNDKEENSLNNKISSNESISMSNVKEEQILILSNVHETAYHKQRDESLSNDSAEINNLLFAKNEVVNVVNSFSKEKSIEDRIKQGHECIYGDVACGAYSAHVNDFAETAHSGGDENISEHDDYGDFAAISSFASFGDSSYPACADVAGNITSVAQSACPYESDQWKDQSDVIQSEPNVKEEESEGDNEIKKILDVLQNLKNYKFQDTNNFDNDIYYEHFDDDVENEEANKNKIGTYFQEKNTPFLENKYLFKGPNAKTVDTTAGSEKNEEEEYLDLQKLKEKYKKYNFSLSENDEEEEAENMKQSNLEMCYRRLMEDICCNNNEMEKIDKSNESQREKEEKNEATDENYPVDAHIFHTNNNEDLHNSLNTFNRVKKKKRKKKSEKRGGEKVNEVKEVKAGEYPEHCTDEFTGLDILESNSYRISSNSFRRHDSEQVDCHETDSRDGRKNNDRNVSNNSEYLKGLNHNGIPRNGKYDYSDSSETNMNMDVKYKPGDLQKSGKCEPNEKKDKTEFNQNEKKKEQDEATQNEVIHDGASIDGASNDGASNDGGAINGASNEEYNNTTDSPIPAKKDQVKFEEKIRKRKLLKENMKSLKNKEKNKLNEGENSNVNENEGGNAAPNMNTINLNLNIPVDMTKSVPTTPYNELSEKIRNIMNSNDNDQEDKNNLEFDHYLSKLHNLKSLLRQEISQSDEDDKKCNRPSEEHTGDDNDEDDTAQPQKEEKIDIGNTECRQKYYCEEIEKEGGKRNTMLRIRSFELRDVDRTKKKKKKKKTIKRSSSSGRRRRRRRSKKDDKGTAQKISVEETDRTSSKEEEETSGGEDKEIIHGEADQDDSSVEMGKKRKGEGKKNNNGNTDNSEDEEKTIDTDRSRASSHGSREIKGHIPKIYSKINKKFAQTEVQTKSKLKAQEHGKGQEKELEQAELRAESETQERTSAEVQSLQIELIAEKNKLLKRGMKNLQREMVRYKKMEKMFYKNKEKYKKKLTLVNEYEKKIDYMIVDFKKLKETCTIKEKKLAKFEEITKYMNDQFSVSKIQFENKMNEYVLFLKKKDSEIYMLKELIKEKENIISFNENILKQYKNDIDDMLRQNIERVEHVKGKLKAQQDMITGKDEKIKMLEQNIHNYSDQINKMDNEIKKLLYQIDLDNEKGKELKINYDKEKEKNVQLSNQIDQISRENKDLHYKIENLLQNEKNIMNSNVELVENQKVLCMENEKMKNERNLLINEKTQIEEKYNTISAEHNKINEQVVVLKKGNDKQEIELAKLREELAIFEKKNAKLKEEKEQVEKLSLKQTGETDSIKNSLEETKKKMLNYMNERNELKEIVDDLKKKNDALTSKNEQEGNIWKEEIEDLKAKLEESNKLYCKEKEVIENLSKGKNKFIKECEKLKNKNKKITSKLKENEMKMKESLNQIMKEKKEYLEKEKNNFSQKVQSLEQAFQISYNEIHEQNNSLKVELDEVKIINEDLKKNSQNLLNVNEVLTKEMKAYNEEKEKFIKGLKNIKQAYLKIKSENEQLKKNAFEFIKEEVEQNYVSLSVHNNLMNEQKNLLLEKDMLRSQLKENETLIMNLNKDKSEISENLIKISKENEELNTNIRVKNKITEDVTANVEKLKVDLNSKDEEVKRKTLELKKMERDYKKLLEDYKIEKKNLISKYENELDTYMSKCEFAHVKYKTCEEEIKELKNKLKMKDDVIEYTHKEIENIKESFCNEYECKIKNVVEEKDKEMYAIQKKYRELQDDNNMRKNEIIKLNKMFEDANKKIKKRDMEMYILLEENKKQKEKAAKKMTKVNELLNNLQKEYTNNIP</sequence>
<feature type="region of interest" description="Disordered" evidence="2">
    <location>
        <begin position="466"/>
        <end position="485"/>
    </location>
</feature>
<name>A0A1Y1JHB6_PLAGO</name>
<gene>
    <name evidence="3" type="ORF">PGO_081730</name>
</gene>
<feature type="compositionally biased region" description="Basic and acidic residues" evidence="2">
    <location>
        <begin position="522"/>
        <end position="544"/>
    </location>
</feature>
<feature type="compositionally biased region" description="Low complexity" evidence="2">
    <location>
        <begin position="698"/>
        <end position="710"/>
    </location>
</feature>
<reference evidence="4" key="1">
    <citation type="submission" date="2017-04" db="EMBL/GenBank/DDBJ databases">
        <title>Plasmodium gonderi genome.</title>
        <authorList>
            <person name="Arisue N."/>
            <person name="Honma H."/>
            <person name="Kawai S."/>
            <person name="Tougan T."/>
            <person name="Tanabe K."/>
            <person name="Horii T."/>
        </authorList>
    </citation>
    <scope>NUCLEOTIDE SEQUENCE [LARGE SCALE GENOMIC DNA]</scope>
    <source>
        <strain evidence="4">ATCC 30045</strain>
    </source>
</reference>
<accession>A0A1Y1JHB6</accession>
<keyword evidence="1" id="KW-0175">Coiled coil</keyword>
<evidence type="ECO:0000256" key="1">
    <source>
        <dbReference type="SAM" id="Coils"/>
    </source>
</evidence>
<feature type="compositionally biased region" description="Basic and acidic residues" evidence="2">
    <location>
        <begin position="787"/>
        <end position="801"/>
    </location>
</feature>
<evidence type="ECO:0000313" key="3">
    <source>
        <dbReference type="EMBL" id="GAW80607.1"/>
    </source>
</evidence>
<protein>
    <submittedName>
        <fullName evidence="3">Uncharacterized protein</fullName>
    </submittedName>
</protein>
<feature type="compositionally biased region" description="Basic and acidic residues" evidence="2">
    <location>
        <begin position="956"/>
        <end position="974"/>
    </location>
</feature>
<feature type="compositionally biased region" description="Basic and acidic residues" evidence="2">
    <location>
        <begin position="912"/>
        <end position="922"/>
    </location>
</feature>